<feature type="non-terminal residue" evidence="2">
    <location>
        <position position="1"/>
    </location>
</feature>
<dbReference type="Proteomes" id="UP000054477">
    <property type="component" value="Unassembled WGS sequence"/>
</dbReference>
<protein>
    <recommendedName>
        <fullName evidence="1">Death domain-containing protein</fullName>
    </recommendedName>
</protein>
<dbReference type="InterPro" id="IPR000488">
    <property type="entry name" value="Death_dom"/>
</dbReference>
<dbReference type="AlphaFoldDB" id="A0A0C9WTL1"/>
<reference evidence="3" key="2">
    <citation type="submission" date="2015-01" db="EMBL/GenBank/DDBJ databases">
        <title>Evolutionary Origins and Diversification of the Mycorrhizal Mutualists.</title>
        <authorList>
            <consortium name="DOE Joint Genome Institute"/>
            <consortium name="Mycorrhizal Genomics Consortium"/>
            <person name="Kohler A."/>
            <person name="Kuo A."/>
            <person name="Nagy L.G."/>
            <person name="Floudas D."/>
            <person name="Copeland A."/>
            <person name="Barry K.W."/>
            <person name="Cichocki N."/>
            <person name="Veneault-Fourrey C."/>
            <person name="LaButti K."/>
            <person name="Lindquist E.A."/>
            <person name="Lipzen A."/>
            <person name="Lundell T."/>
            <person name="Morin E."/>
            <person name="Murat C."/>
            <person name="Riley R."/>
            <person name="Ohm R."/>
            <person name="Sun H."/>
            <person name="Tunlid A."/>
            <person name="Henrissat B."/>
            <person name="Grigoriev I.V."/>
            <person name="Hibbett D.S."/>
            <person name="Martin F."/>
        </authorList>
    </citation>
    <scope>NUCLEOTIDE SEQUENCE [LARGE SCALE GENOMIC DNA]</scope>
    <source>
        <strain evidence="3">LaAM-08-1</strain>
    </source>
</reference>
<evidence type="ECO:0000259" key="1">
    <source>
        <dbReference type="PROSITE" id="PS50017"/>
    </source>
</evidence>
<feature type="domain" description="Death" evidence="1">
    <location>
        <begin position="1"/>
        <end position="47"/>
    </location>
</feature>
<dbReference type="GO" id="GO:0007165">
    <property type="term" value="P:signal transduction"/>
    <property type="evidence" value="ECO:0007669"/>
    <property type="project" value="InterPro"/>
</dbReference>
<dbReference type="HOGENOM" id="CLU_088645_1_0_1"/>
<name>A0A0C9WTL1_9AGAR</name>
<dbReference type="EMBL" id="KN838760">
    <property type="protein sequence ID" value="KIJ95320.1"/>
    <property type="molecule type" value="Genomic_DNA"/>
</dbReference>
<dbReference type="PROSITE" id="PS50017">
    <property type="entry name" value="DEATH_DOMAIN"/>
    <property type="match status" value="1"/>
</dbReference>
<evidence type="ECO:0000313" key="2">
    <source>
        <dbReference type="EMBL" id="KIJ95320.1"/>
    </source>
</evidence>
<evidence type="ECO:0000313" key="3">
    <source>
        <dbReference type="Proteomes" id="UP000054477"/>
    </source>
</evidence>
<dbReference type="STRING" id="1095629.A0A0C9WTL1"/>
<accession>A0A0C9WTL1</accession>
<reference evidence="2 3" key="1">
    <citation type="submission" date="2014-04" db="EMBL/GenBank/DDBJ databases">
        <authorList>
            <consortium name="DOE Joint Genome Institute"/>
            <person name="Kuo A."/>
            <person name="Kohler A."/>
            <person name="Nagy L.G."/>
            <person name="Floudas D."/>
            <person name="Copeland A."/>
            <person name="Barry K.W."/>
            <person name="Cichocki N."/>
            <person name="Veneault-Fourrey C."/>
            <person name="LaButti K."/>
            <person name="Lindquist E.A."/>
            <person name="Lipzen A."/>
            <person name="Lundell T."/>
            <person name="Morin E."/>
            <person name="Murat C."/>
            <person name="Sun H."/>
            <person name="Tunlid A."/>
            <person name="Henrissat B."/>
            <person name="Grigoriev I.V."/>
            <person name="Hibbett D.S."/>
            <person name="Martin F."/>
            <person name="Nordberg H.P."/>
            <person name="Cantor M.N."/>
            <person name="Hua S.X."/>
        </authorList>
    </citation>
    <scope>NUCLEOTIDE SEQUENCE [LARGE SCALE GENOMIC DNA]</scope>
    <source>
        <strain evidence="2 3">LaAM-08-1</strain>
    </source>
</reference>
<dbReference type="OrthoDB" id="3071219at2759"/>
<feature type="non-terminal residue" evidence="2">
    <location>
        <position position="182"/>
    </location>
</feature>
<sequence>WKKLKSAFIKLDTDIDQLAADTGRTRDNIISLWQNTCSLKRALLSAWNIYEIYFREHRRQERQRVGDPNATCAQCFKTFKETQPNWLELLHTYNNLVKSEKTLTTIQTRNRRFQAHINSLKSLALAASNSAGFETLIVTVGNCLHEDAGLCNVYVSPGAEGFLEDRFRIDSDMYSGLLRNHV</sequence>
<organism evidence="2 3">
    <name type="scientific">Laccaria amethystina LaAM-08-1</name>
    <dbReference type="NCBI Taxonomy" id="1095629"/>
    <lineage>
        <taxon>Eukaryota</taxon>
        <taxon>Fungi</taxon>
        <taxon>Dikarya</taxon>
        <taxon>Basidiomycota</taxon>
        <taxon>Agaricomycotina</taxon>
        <taxon>Agaricomycetes</taxon>
        <taxon>Agaricomycetidae</taxon>
        <taxon>Agaricales</taxon>
        <taxon>Agaricineae</taxon>
        <taxon>Hydnangiaceae</taxon>
        <taxon>Laccaria</taxon>
    </lineage>
</organism>
<proteinExistence type="predicted"/>
<gene>
    <name evidence="2" type="ORF">K443DRAFT_65817</name>
</gene>
<keyword evidence="3" id="KW-1185">Reference proteome</keyword>